<gene>
    <name evidence="10" type="ORF">MNBD_NITROSPINAE05-129</name>
</gene>
<evidence type="ECO:0000259" key="9">
    <source>
        <dbReference type="Pfam" id="PF13847"/>
    </source>
</evidence>
<dbReference type="InterPro" id="IPR026669">
    <property type="entry name" value="Arsenite_MeTrfase-like"/>
</dbReference>
<dbReference type="GO" id="GO:0032259">
    <property type="term" value="P:methylation"/>
    <property type="evidence" value="ECO:0007669"/>
    <property type="project" value="UniProtKB-KW"/>
</dbReference>
<protein>
    <recommendedName>
        <fullName evidence="5">Arsenite methyltransferase</fullName>
        <ecNumber evidence="4">2.1.1.137</ecNumber>
    </recommendedName>
</protein>
<dbReference type="Pfam" id="PF13847">
    <property type="entry name" value="Methyltransf_31"/>
    <property type="match status" value="1"/>
</dbReference>
<dbReference type="AlphaFoldDB" id="A0A3B1DDZ0"/>
<dbReference type="PANTHER" id="PTHR43675:SF8">
    <property type="entry name" value="ARSENITE METHYLTRANSFERASE"/>
    <property type="match status" value="1"/>
</dbReference>
<evidence type="ECO:0000256" key="2">
    <source>
        <dbReference type="ARBA" id="ARBA00022691"/>
    </source>
</evidence>
<keyword evidence="10" id="KW-0489">Methyltransferase</keyword>
<keyword evidence="1 10" id="KW-0808">Transferase</keyword>
<evidence type="ECO:0000313" key="10">
    <source>
        <dbReference type="EMBL" id="VAX33100.1"/>
    </source>
</evidence>
<proteinExistence type="inferred from homology"/>
<dbReference type="GO" id="GO:0030791">
    <property type="term" value="F:arsenite methyltransferase activity"/>
    <property type="evidence" value="ECO:0007669"/>
    <property type="project" value="UniProtKB-EC"/>
</dbReference>
<reference evidence="10" key="1">
    <citation type="submission" date="2018-06" db="EMBL/GenBank/DDBJ databases">
        <authorList>
            <person name="Zhirakovskaya E."/>
        </authorList>
    </citation>
    <scope>NUCLEOTIDE SEQUENCE</scope>
</reference>
<feature type="domain" description="Methyltransferase" evidence="9">
    <location>
        <begin position="70"/>
        <end position="210"/>
    </location>
</feature>
<comment type="similarity">
    <text evidence="3">Belongs to the methyltransferase superfamily. Arsenite methyltransferase family.</text>
</comment>
<evidence type="ECO:0000256" key="6">
    <source>
        <dbReference type="ARBA" id="ARBA00047941"/>
    </source>
</evidence>
<comment type="catalytic activity">
    <reaction evidence="6">
        <text>arsenic triglutathione + [thioredoxin]-dithiol + S-adenosyl-L-methionine + 2 H2O = methylarsonous acid + [thioredoxin]-disulfide + 3 glutathione + S-adenosyl-L-homocysteine + H(+)</text>
        <dbReference type="Rhea" id="RHEA:69460"/>
        <dbReference type="Rhea" id="RHEA-COMP:10698"/>
        <dbReference type="Rhea" id="RHEA-COMP:10700"/>
        <dbReference type="ChEBI" id="CHEBI:15377"/>
        <dbReference type="ChEBI" id="CHEBI:15378"/>
        <dbReference type="ChEBI" id="CHEBI:17826"/>
        <dbReference type="ChEBI" id="CHEBI:29950"/>
        <dbReference type="ChEBI" id="CHEBI:50058"/>
        <dbReference type="ChEBI" id="CHEBI:57856"/>
        <dbReference type="ChEBI" id="CHEBI:57925"/>
        <dbReference type="ChEBI" id="CHEBI:59789"/>
        <dbReference type="ChEBI" id="CHEBI:183640"/>
        <dbReference type="EC" id="2.1.1.137"/>
    </reaction>
</comment>
<dbReference type="Gene3D" id="3.40.50.150">
    <property type="entry name" value="Vaccinia Virus protein VP39"/>
    <property type="match status" value="1"/>
</dbReference>
<dbReference type="InterPro" id="IPR025714">
    <property type="entry name" value="Methyltranfer_dom"/>
</dbReference>
<dbReference type="EC" id="2.1.1.137" evidence="4"/>
<dbReference type="EMBL" id="UOGG01000235">
    <property type="protein sequence ID" value="VAX33100.1"/>
    <property type="molecule type" value="Genomic_DNA"/>
</dbReference>
<sequence>MDESSCCDTEDSKDVSREDVRDFYSNAAQASQANLCCPTEYDPQDLSHIPEAVREISYGCGSPVSQANIQQGDTVVDLGSGGGIDCFIAAKLVGQTGKVVGIDMTDEMLNVAQKNAVDVAENLGYNNVEFKKGFLEAIPLKDQTADVVTSNCVINLSTKKEEVFQEINRILKPGGRFVIADIISEKDVPEEMRNHQELWGECISGALTLEQFLKAARPHGFHGFQIKKDYLWKIVEDIKFYSYTLEACKPTSADTASGCGEFTAIYAGPFESIALNGNTYPVGVPVEIDEEQARLMQTPPYALHFIVTDQKSETPAEADDSGSCCG</sequence>
<comment type="catalytic activity">
    <reaction evidence="7">
        <text>arsenic triglutathione + 2 [thioredoxin]-dithiol + 2 S-adenosyl-L-methionine + H2O = dimethylarsinous acid + 2 [thioredoxin]-disulfide + 3 glutathione + 2 S-adenosyl-L-homocysteine + 2 H(+)</text>
        <dbReference type="Rhea" id="RHEA:69464"/>
        <dbReference type="Rhea" id="RHEA-COMP:10698"/>
        <dbReference type="Rhea" id="RHEA-COMP:10700"/>
        <dbReference type="ChEBI" id="CHEBI:15377"/>
        <dbReference type="ChEBI" id="CHEBI:15378"/>
        <dbReference type="ChEBI" id="CHEBI:23808"/>
        <dbReference type="ChEBI" id="CHEBI:29950"/>
        <dbReference type="ChEBI" id="CHEBI:50058"/>
        <dbReference type="ChEBI" id="CHEBI:57856"/>
        <dbReference type="ChEBI" id="CHEBI:57925"/>
        <dbReference type="ChEBI" id="CHEBI:59789"/>
        <dbReference type="ChEBI" id="CHEBI:183640"/>
        <dbReference type="EC" id="2.1.1.137"/>
    </reaction>
</comment>
<dbReference type="InterPro" id="IPR029063">
    <property type="entry name" value="SAM-dependent_MTases_sf"/>
</dbReference>
<dbReference type="SUPFAM" id="SSF53335">
    <property type="entry name" value="S-adenosyl-L-methionine-dependent methyltransferases"/>
    <property type="match status" value="1"/>
</dbReference>
<organism evidence="10">
    <name type="scientific">hydrothermal vent metagenome</name>
    <dbReference type="NCBI Taxonomy" id="652676"/>
    <lineage>
        <taxon>unclassified sequences</taxon>
        <taxon>metagenomes</taxon>
        <taxon>ecological metagenomes</taxon>
    </lineage>
</organism>
<dbReference type="CDD" id="cd02440">
    <property type="entry name" value="AdoMet_MTases"/>
    <property type="match status" value="1"/>
</dbReference>
<evidence type="ECO:0000256" key="5">
    <source>
        <dbReference type="ARBA" id="ARBA00034545"/>
    </source>
</evidence>
<evidence type="ECO:0000256" key="7">
    <source>
        <dbReference type="ARBA" id="ARBA00047943"/>
    </source>
</evidence>
<accession>A0A3B1DDZ0</accession>
<evidence type="ECO:0000256" key="3">
    <source>
        <dbReference type="ARBA" id="ARBA00034487"/>
    </source>
</evidence>
<keyword evidence="2" id="KW-0949">S-adenosyl-L-methionine</keyword>
<evidence type="ECO:0000256" key="4">
    <source>
        <dbReference type="ARBA" id="ARBA00034521"/>
    </source>
</evidence>
<comment type="catalytic activity">
    <reaction evidence="8">
        <text>arsenic triglutathione + 3 [thioredoxin]-dithiol + 3 S-adenosyl-L-methionine = trimethylarsine + 3 [thioredoxin]-disulfide + 3 glutathione + 3 S-adenosyl-L-homocysteine + 3 H(+)</text>
        <dbReference type="Rhea" id="RHEA:69432"/>
        <dbReference type="Rhea" id="RHEA-COMP:10698"/>
        <dbReference type="Rhea" id="RHEA-COMP:10700"/>
        <dbReference type="ChEBI" id="CHEBI:15378"/>
        <dbReference type="ChEBI" id="CHEBI:27130"/>
        <dbReference type="ChEBI" id="CHEBI:29950"/>
        <dbReference type="ChEBI" id="CHEBI:50058"/>
        <dbReference type="ChEBI" id="CHEBI:57856"/>
        <dbReference type="ChEBI" id="CHEBI:57925"/>
        <dbReference type="ChEBI" id="CHEBI:59789"/>
        <dbReference type="ChEBI" id="CHEBI:183640"/>
        <dbReference type="EC" id="2.1.1.137"/>
    </reaction>
</comment>
<dbReference type="PANTHER" id="PTHR43675">
    <property type="entry name" value="ARSENITE METHYLTRANSFERASE"/>
    <property type="match status" value="1"/>
</dbReference>
<evidence type="ECO:0000256" key="8">
    <source>
        <dbReference type="ARBA" id="ARBA00048428"/>
    </source>
</evidence>
<name>A0A3B1DDZ0_9ZZZZ</name>
<evidence type="ECO:0000256" key="1">
    <source>
        <dbReference type="ARBA" id="ARBA00022679"/>
    </source>
</evidence>